<evidence type="ECO:0000259" key="12">
    <source>
        <dbReference type="SMART" id="SM00382"/>
    </source>
</evidence>
<dbReference type="InterPro" id="IPR036121">
    <property type="entry name" value="ATPase_F1/V1/A1_a/bsu_N_sf"/>
</dbReference>
<dbReference type="InterPro" id="IPR027417">
    <property type="entry name" value="P-loop_NTPase"/>
</dbReference>
<dbReference type="GO" id="GO:0045259">
    <property type="term" value="C:proton-transporting ATP synthase complex"/>
    <property type="evidence" value="ECO:0007669"/>
    <property type="project" value="UniProtKB-KW"/>
</dbReference>
<evidence type="ECO:0000313" key="13">
    <source>
        <dbReference type="EMBL" id="OGE64834.1"/>
    </source>
</evidence>
<name>A0A1F5MHJ9_9BACT</name>
<dbReference type="InterPro" id="IPR024034">
    <property type="entry name" value="ATPase_F1/V1_b/a_C"/>
</dbReference>
<accession>A0A1F5MHJ9</accession>
<evidence type="ECO:0000256" key="4">
    <source>
        <dbReference type="ARBA" id="ARBA00022741"/>
    </source>
</evidence>
<keyword evidence="8" id="KW-0472">Membrane</keyword>
<keyword evidence="7" id="KW-0406">Ion transport</keyword>
<dbReference type="SUPFAM" id="SSF47917">
    <property type="entry name" value="C-terminal domain of alpha and beta subunits of F1 ATP synthase"/>
    <property type="match status" value="1"/>
</dbReference>
<dbReference type="SUPFAM" id="SSF50615">
    <property type="entry name" value="N-terminal domain of alpha and beta subunits of F1 ATP synthase"/>
    <property type="match status" value="1"/>
</dbReference>
<dbReference type="EMBL" id="MFDT01000032">
    <property type="protein sequence ID" value="OGE64834.1"/>
    <property type="molecule type" value="Genomic_DNA"/>
</dbReference>
<feature type="domain" description="AAA+ ATPase" evidence="12">
    <location>
        <begin position="159"/>
        <end position="361"/>
    </location>
</feature>
<evidence type="ECO:0000256" key="11">
    <source>
        <dbReference type="SAM" id="MobiDB-lite"/>
    </source>
</evidence>
<keyword evidence="10" id="KW-0066">ATP synthesis</keyword>
<keyword evidence="5" id="KW-0067">ATP-binding</keyword>
<comment type="similarity">
    <text evidence="2">Belongs to the ATPase alpha/beta chains family.</text>
</comment>
<keyword evidence="4" id="KW-0547">Nucleotide-binding</keyword>
<evidence type="ECO:0000256" key="10">
    <source>
        <dbReference type="ARBA" id="ARBA00023310"/>
    </source>
</evidence>
<reference evidence="13 14" key="1">
    <citation type="journal article" date="2016" name="Nat. Commun.">
        <title>Thousands of microbial genomes shed light on interconnected biogeochemical processes in an aquifer system.</title>
        <authorList>
            <person name="Anantharaman K."/>
            <person name="Brown C.T."/>
            <person name="Hug L.A."/>
            <person name="Sharon I."/>
            <person name="Castelle C.J."/>
            <person name="Probst A.J."/>
            <person name="Thomas B.C."/>
            <person name="Singh A."/>
            <person name="Wilkins M.J."/>
            <person name="Karaoz U."/>
            <person name="Brodie E.L."/>
            <person name="Williams K.H."/>
            <person name="Hubbard S.S."/>
            <person name="Banfield J.F."/>
        </authorList>
    </citation>
    <scope>NUCLEOTIDE SEQUENCE [LARGE SCALE GENOMIC DNA]</scope>
</reference>
<comment type="caution">
    <text evidence="13">The sequence shown here is derived from an EMBL/GenBank/DDBJ whole genome shotgun (WGS) entry which is preliminary data.</text>
</comment>
<dbReference type="Proteomes" id="UP000178859">
    <property type="component" value="Unassembled WGS sequence"/>
</dbReference>
<dbReference type="Pfam" id="PF22919">
    <property type="entry name" value="ATP-synt_VA_C"/>
    <property type="match status" value="1"/>
</dbReference>
<organism evidence="13 14">
    <name type="scientific">Candidatus Daviesbacteria bacterium RIFCSPLOWO2_02_FULL_36_7</name>
    <dbReference type="NCBI Taxonomy" id="1797792"/>
    <lineage>
        <taxon>Bacteria</taxon>
        <taxon>Candidatus Daviesiibacteriota</taxon>
    </lineage>
</organism>
<dbReference type="GO" id="GO:0005524">
    <property type="term" value="F:ATP binding"/>
    <property type="evidence" value="ECO:0007669"/>
    <property type="project" value="UniProtKB-KW"/>
</dbReference>
<protein>
    <recommendedName>
        <fullName evidence="12">AAA+ ATPase domain-containing protein</fullName>
    </recommendedName>
</protein>
<feature type="region of interest" description="Disordered" evidence="11">
    <location>
        <begin position="1"/>
        <end position="22"/>
    </location>
</feature>
<evidence type="ECO:0000256" key="1">
    <source>
        <dbReference type="ARBA" id="ARBA00004370"/>
    </source>
</evidence>
<keyword evidence="9" id="KW-0139">CF(1)</keyword>
<dbReference type="InterPro" id="IPR000194">
    <property type="entry name" value="ATPase_F1/V1/A1_a/bsu_nucl-bd"/>
</dbReference>
<dbReference type="Gene3D" id="3.40.50.300">
    <property type="entry name" value="P-loop containing nucleotide triphosphate hydrolases"/>
    <property type="match status" value="1"/>
</dbReference>
<evidence type="ECO:0000256" key="8">
    <source>
        <dbReference type="ARBA" id="ARBA00023136"/>
    </source>
</evidence>
<proteinExistence type="inferred from homology"/>
<evidence type="ECO:0000256" key="2">
    <source>
        <dbReference type="ARBA" id="ARBA00008936"/>
    </source>
</evidence>
<dbReference type="SUPFAM" id="SSF52540">
    <property type="entry name" value="P-loop containing nucleoside triphosphate hydrolases"/>
    <property type="match status" value="1"/>
</dbReference>
<dbReference type="SMART" id="SM00382">
    <property type="entry name" value="AAA"/>
    <property type="match status" value="1"/>
</dbReference>
<comment type="subcellular location">
    <subcellularLocation>
        <location evidence="1">Membrane</location>
    </subcellularLocation>
</comment>
<evidence type="ECO:0000256" key="3">
    <source>
        <dbReference type="ARBA" id="ARBA00022448"/>
    </source>
</evidence>
<evidence type="ECO:0000313" key="14">
    <source>
        <dbReference type="Proteomes" id="UP000178859"/>
    </source>
</evidence>
<dbReference type="InterPro" id="IPR050053">
    <property type="entry name" value="ATPase_alpha/beta_chains"/>
</dbReference>
<dbReference type="InterPro" id="IPR003593">
    <property type="entry name" value="AAA+_ATPase"/>
</dbReference>
<evidence type="ECO:0000256" key="9">
    <source>
        <dbReference type="ARBA" id="ARBA00023196"/>
    </source>
</evidence>
<dbReference type="GO" id="GO:0046933">
    <property type="term" value="F:proton-transporting ATP synthase activity, rotational mechanism"/>
    <property type="evidence" value="ECO:0007669"/>
    <property type="project" value="TreeGrafter"/>
</dbReference>
<sequence>MSQQTQPNIPSVPSPNPQNRAKGIITSVNGQIATVEIDGDIFPDLFEILSAPSDPSVILEVFSQSELSIFVQTLSNPDKLFRGMQVVGTGSDLKVPVGFPVLGRVIDLFGTPKDNGKAIATDKKSSIYSKAPSLNIVKSTYQVLETGIKAIDFLTPIQKGGKVGFIGGAGVGKTILLTELMHNITLRPAQGNALKPVYSVFAGVGERIREGQELVQRLQESGVLPKTILVLGQMNENAAIRFRVALAAAAQAEYFRDEMKSDVLFFIDNMFRYVQAGAEIATLLGTIPSEQAYQATLQTEVATLEDRLIPTGNGAITSFQNVYVPADEISDAGVVAVMSLLDNAIVLSRSVAQKGIYPPIDLFQSSSSTASKSFLGEVHFKALTEFQKILENYNKLSHIVAIVGEEELSPENRILYNRTKKIINYLTQPFFMTEKQTGKKGIYVSRKTTVKDITMILSGSLDNIPAEKFMYIGSLKDAGILK</sequence>
<evidence type="ECO:0000256" key="5">
    <source>
        <dbReference type="ARBA" id="ARBA00022840"/>
    </source>
</evidence>
<dbReference type="PANTHER" id="PTHR15184">
    <property type="entry name" value="ATP SYNTHASE"/>
    <property type="match status" value="1"/>
</dbReference>
<dbReference type="AlphaFoldDB" id="A0A1F5MHJ9"/>
<dbReference type="InterPro" id="IPR055190">
    <property type="entry name" value="ATP-synt_VA_C"/>
</dbReference>
<keyword evidence="6" id="KW-1278">Translocase</keyword>
<dbReference type="PANTHER" id="PTHR15184:SF71">
    <property type="entry name" value="ATP SYNTHASE SUBUNIT BETA, MITOCHONDRIAL"/>
    <property type="match status" value="1"/>
</dbReference>
<evidence type="ECO:0000256" key="7">
    <source>
        <dbReference type="ARBA" id="ARBA00023065"/>
    </source>
</evidence>
<dbReference type="Gene3D" id="1.10.1140.10">
    <property type="entry name" value="Bovine Mitochondrial F1-atpase, Atp Synthase Beta Chain, Chain D, domain 3"/>
    <property type="match status" value="1"/>
</dbReference>
<dbReference type="Pfam" id="PF00006">
    <property type="entry name" value="ATP-synt_ab"/>
    <property type="match status" value="1"/>
</dbReference>
<evidence type="ECO:0000256" key="6">
    <source>
        <dbReference type="ARBA" id="ARBA00022967"/>
    </source>
</evidence>
<gene>
    <name evidence="13" type="ORF">A3I48_04460</name>
</gene>
<keyword evidence="3" id="KW-0813">Transport</keyword>